<feature type="transmembrane region" description="Helical" evidence="6">
    <location>
        <begin position="122"/>
        <end position="142"/>
    </location>
</feature>
<proteinExistence type="inferred from homology"/>
<comment type="subcellular location">
    <subcellularLocation>
        <location evidence="1">Membrane</location>
        <topology evidence="1">Multi-pass membrane protein</topology>
    </subcellularLocation>
</comment>
<evidence type="ECO:0000313" key="8">
    <source>
        <dbReference type="EMBL" id="KKR23537.1"/>
    </source>
</evidence>
<dbReference type="PANTHER" id="PTHR32322">
    <property type="entry name" value="INNER MEMBRANE TRANSPORTER"/>
    <property type="match status" value="1"/>
</dbReference>
<reference evidence="8 9" key="1">
    <citation type="journal article" date="2015" name="Nature">
        <title>rRNA introns, odd ribosomes, and small enigmatic genomes across a large radiation of phyla.</title>
        <authorList>
            <person name="Brown C.T."/>
            <person name="Hug L.A."/>
            <person name="Thomas B.C."/>
            <person name="Sharon I."/>
            <person name="Castelle C.J."/>
            <person name="Singh A."/>
            <person name="Wilkins M.J."/>
            <person name="Williams K.H."/>
            <person name="Banfield J.F."/>
        </authorList>
    </citation>
    <scope>NUCLEOTIDE SEQUENCE [LARGE SCALE GENOMIC DNA]</scope>
</reference>
<dbReference type="Pfam" id="PF00892">
    <property type="entry name" value="EamA"/>
    <property type="match status" value="2"/>
</dbReference>
<evidence type="ECO:0000313" key="9">
    <source>
        <dbReference type="Proteomes" id="UP000034764"/>
    </source>
</evidence>
<dbReference type="InterPro" id="IPR037185">
    <property type="entry name" value="EmrE-like"/>
</dbReference>
<evidence type="ECO:0000256" key="5">
    <source>
        <dbReference type="ARBA" id="ARBA00023136"/>
    </source>
</evidence>
<dbReference type="EMBL" id="LBXD01000014">
    <property type="protein sequence ID" value="KKR23537.1"/>
    <property type="molecule type" value="Genomic_DNA"/>
</dbReference>
<keyword evidence="5 6" id="KW-0472">Membrane</keyword>
<evidence type="ECO:0000256" key="4">
    <source>
        <dbReference type="ARBA" id="ARBA00022989"/>
    </source>
</evidence>
<feature type="transmembrane region" description="Helical" evidence="6">
    <location>
        <begin position="37"/>
        <end position="54"/>
    </location>
</feature>
<accession>A0A0G0SCX5</accession>
<dbReference type="SUPFAM" id="SSF103481">
    <property type="entry name" value="Multidrug resistance efflux transporter EmrE"/>
    <property type="match status" value="2"/>
</dbReference>
<evidence type="ECO:0000256" key="2">
    <source>
        <dbReference type="ARBA" id="ARBA00007362"/>
    </source>
</evidence>
<feature type="transmembrane region" description="Helical" evidence="6">
    <location>
        <begin position="243"/>
        <end position="263"/>
    </location>
</feature>
<evidence type="ECO:0000256" key="6">
    <source>
        <dbReference type="SAM" id="Phobius"/>
    </source>
</evidence>
<feature type="domain" description="EamA" evidence="7">
    <location>
        <begin position="6"/>
        <end position="139"/>
    </location>
</feature>
<dbReference type="AlphaFoldDB" id="A0A0G0SCX5"/>
<evidence type="ECO:0000256" key="3">
    <source>
        <dbReference type="ARBA" id="ARBA00022692"/>
    </source>
</evidence>
<feature type="transmembrane region" description="Helical" evidence="6">
    <location>
        <begin position="66"/>
        <end position="84"/>
    </location>
</feature>
<feature type="transmembrane region" description="Helical" evidence="6">
    <location>
        <begin position="275"/>
        <end position="291"/>
    </location>
</feature>
<comment type="caution">
    <text evidence="8">The sequence shown here is derived from an EMBL/GenBank/DDBJ whole genome shotgun (WGS) entry which is preliminary data.</text>
</comment>
<feature type="transmembrane region" description="Helical" evidence="6">
    <location>
        <begin position="154"/>
        <end position="176"/>
    </location>
</feature>
<dbReference type="Proteomes" id="UP000034764">
    <property type="component" value="Unassembled WGS sequence"/>
</dbReference>
<protein>
    <recommendedName>
        <fullName evidence="7">EamA domain-containing protein</fullName>
    </recommendedName>
</protein>
<feature type="transmembrane region" description="Helical" evidence="6">
    <location>
        <begin position="96"/>
        <end position="116"/>
    </location>
</feature>
<feature type="transmembrane region" description="Helical" evidence="6">
    <location>
        <begin position="6"/>
        <end position="25"/>
    </location>
</feature>
<comment type="similarity">
    <text evidence="2">Belongs to the EamA transporter family.</text>
</comment>
<dbReference type="GO" id="GO:0016020">
    <property type="term" value="C:membrane"/>
    <property type="evidence" value="ECO:0007669"/>
    <property type="project" value="UniProtKB-SubCell"/>
</dbReference>
<dbReference type="PANTHER" id="PTHR32322:SF2">
    <property type="entry name" value="EAMA DOMAIN-CONTAINING PROTEIN"/>
    <property type="match status" value="1"/>
</dbReference>
<feature type="transmembrane region" description="Helical" evidence="6">
    <location>
        <begin position="182"/>
        <end position="202"/>
    </location>
</feature>
<gene>
    <name evidence="8" type="ORF">UT53_C0014G0010</name>
</gene>
<keyword evidence="4 6" id="KW-1133">Transmembrane helix</keyword>
<dbReference type="InterPro" id="IPR000620">
    <property type="entry name" value="EamA_dom"/>
</dbReference>
<organism evidence="8 9">
    <name type="scientific">Candidatus Yanofskybacteria bacterium GW2011_GWD2_39_48</name>
    <dbReference type="NCBI Taxonomy" id="1619031"/>
    <lineage>
        <taxon>Bacteria</taxon>
        <taxon>Candidatus Yanofskyibacteriota</taxon>
    </lineage>
</organism>
<evidence type="ECO:0000256" key="1">
    <source>
        <dbReference type="ARBA" id="ARBA00004141"/>
    </source>
</evidence>
<evidence type="ECO:0000259" key="7">
    <source>
        <dbReference type="Pfam" id="PF00892"/>
    </source>
</evidence>
<dbReference type="Gene3D" id="1.10.3730.20">
    <property type="match status" value="1"/>
</dbReference>
<name>A0A0G0SCX5_9BACT</name>
<dbReference type="InterPro" id="IPR050638">
    <property type="entry name" value="AA-Vitamin_Transporters"/>
</dbReference>
<feature type="domain" description="EamA" evidence="7">
    <location>
        <begin position="153"/>
        <end position="287"/>
    </location>
</feature>
<sequence>MDITNLGVGLAFIAMLAWGIGDFFIQKSARRIGDIEALFCMTLFGSIVLSPFVYKKLPALFTGSHQTLAVLGILCVVLFIAAILDFEALRVGKLSVVEPIWSFEVPVSALLALIILKETINLERIVLIISLLFGLALVSLKNKIELRKLILEKGTLIALIAAIIMGGANFLMGWSSRLSDPIMANFIADIFMASVLAIILLLQGKIRVTIKDFILNRKILLQMSLLDKIAWVAFAFAMSLAPIGIIVALSESYIIIAVVLGLTINKEKIRFHQKIGLVMSIISAIVLAAITA</sequence>
<keyword evidence="3 6" id="KW-0812">Transmembrane</keyword>